<dbReference type="EMBL" id="JAEILG010000032">
    <property type="protein sequence ID" value="MBI6565377.1"/>
    <property type="molecule type" value="Genomic_DNA"/>
</dbReference>
<comment type="caution">
    <text evidence="3">The sequence shown here is derived from an EMBL/GenBank/DDBJ whole genome shotgun (WGS) entry which is preliminary data.</text>
</comment>
<evidence type="ECO:0000313" key="4">
    <source>
        <dbReference type="Proteomes" id="UP000648914"/>
    </source>
</evidence>
<dbReference type="RefSeq" id="WP_198720982.1">
    <property type="nucleotide sequence ID" value="NZ_JAEIKU010000134.1"/>
</dbReference>
<sequence>MAKIMKQMGKKFPGLFYGLPDLPYPIGPKHGPAPKPFPILPQLPQQYPPSDFKVLEELKNLFAEIEARRAEEERKKKAIAAKTNQLPGDSYALLEKAEQVRLTLDRLYDVSLGEFNKGRIDRAAVYGFGLAMVSCGALQVPLRLENDLDITWFENEISKEGANLSEFLDDSSLMIGNLTETIKYSHQALDTFYRVPAFKPWELVDAEATDTEKAFGLNKLLKEELWQAVMYHKWPEVSQLLNSGDTVFLLEIMPEDEQFCDGLVSLLDSICSVCLYVNHRVPSYVERARRALQDAKQRIPLEARRAMHAVQMQEEAITAIEGGAAATVGLPGNEKLYTTLIDPTSFSWSPLLLGDQNTVELDVNGASVNVDALYSMIADKDTLFKALPFELYDPRLALWLSIGVSSTWVATLAATYAIAESRYEVGDEFIAVAFQNMELLPASMRPAIERLAVTTLIELVRTWSESLYEQEKDVSEEDQPKLLNKVAEVIGRVTELVPGSTTLRVSATSFIATARIDPSWKESITKVLNLSSEAVAPGDLPPALVPALHEIRRRLRLVSAGELSSGKFLAVAPLWRFEYLYDAATFFVTQAKYTEERAQGYKDRASQDKLQRQQLQDAIDMANAESAIASKRVEEAQAGIRIAHDNMTLAETRKIGATERLAVYRENSELIRQNQAIAASLGGGSSGEFGTISNYIDSIRRTGEARGPAGFLIGAATYLAASYTGEIEETSLQAQVAEATEATSLAQSQIEAEEARKEIAEAYEQQAQLRLEAARKLLASYEADPSSVSYGELATFIRHVAEAYYRMAVDAAMAAQSAFNYQYRAKVELISPRPGYVVGLGIKASEELSLKLAQLRFFQLRLGNRRRTPVRWEVRLQNTFPEAMERLRETGSTDFTLSPQLLNNYFPGLYNVTVLQVRLRASVGGLIDQWVMTNSPKGLFRGVDGRSETLDQTVEARLNTYGNDDLPESILQARVAQNQLEPFENTSPFCTWSIRYMGRKAAVDMSRLTEIKVSFDLDAEYSNKLAEEDQSEGAQRLLNNEHIVATTLSVVDPESTAQLFKQGNAVFLVPFSVSREGRQESLFPEGAAAMQLTGLALRLLVRPGVTKSLDGIQIEVEVPCDPSGPNPTERLKLNTDATGAVDPATVHFENVALPLGRFDFTLLQNVDALLNDSGVKLDDLIDVAFVASYKVIALRSIS</sequence>
<name>A0ABS0UIF1_9PSED</name>
<keyword evidence="1" id="KW-0175">Coiled coil</keyword>
<evidence type="ECO:0000256" key="1">
    <source>
        <dbReference type="SAM" id="Coils"/>
    </source>
</evidence>
<accession>A0ABS0UIF1</accession>
<feature type="domain" description="Tc toxin complex TcA C-terminal TcB-binding" evidence="2">
    <location>
        <begin position="749"/>
        <end position="919"/>
    </location>
</feature>
<reference evidence="3 4" key="1">
    <citation type="submission" date="2020-12" db="EMBL/GenBank/DDBJ databases">
        <title>Comparative genomic insights into the epidemiology and virulence of plant pathogenic Pseudomonads from Turkey.</title>
        <authorList>
            <person name="Dillon M."/>
            <person name="Ruiz-Bedoya T."/>
            <person name="Bendalovic-Torma C."/>
            <person name="Guttman K.M."/>
            <person name="Kwak H."/>
            <person name="Middleton M.A."/>
            <person name="Wang P.W."/>
            <person name="Horuz S."/>
            <person name="Aysan Y."/>
            <person name="Guttman D.S."/>
        </authorList>
    </citation>
    <scope>NUCLEOTIDE SEQUENCE [LARGE SCALE GENOMIC DNA]</scope>
    <source>
        <strain evidence="3 4">S5_IA_2b</strain>
    </source>
</reference>
<protein>
    <recommendedName>
        <fullName evidence="2">Tc toxin complex TcA C-terminal TcB-binding domain-containing protein</fullName>
    </recommendedName>
</protein>
<dbReference type="InterPro" id="IPR040840">
    <property type="entry name" value="TcA_TcB_BD"/>
</dbReference>
<feature type="coiled-coil region" evidence="1">
    <location>
        <begin position="55"/>
        <end position="82"/>
    </location>
</feature>
<proteinExistence type="predicted"/>
<gene>
    <name evidence="3" type="ORF">YA0852_14875</name>
</gene>
<dbReference type="Pfam" id="PF18276">
    <property type="entry name" value="TcA_TcB_BD"/>
    <property type="match status" value="1"/>
</dbReference>
<organism evidence="3 4">
    <name type="scientific">Pseudomonas synxantha</name>
    <dbReference type="NCBI Taxonomy" id="47883"/>
    <lineage>
        <taxon>Bacteria</taxon>
        <taxon>Pseudomonadati</taxon>
        <taxon>Pseudomonadota</taxon>
        <taxon>Gammaproteobacteria</taxon>
        <taxon>Pseudomonadales</taxon>
        <taxon>Pseudomonadaceae</taxon>
        <taxon>Pseudomonas</taxon>
    </lineage>
</organism>
<dbReference type="Proteomes" id="UP000648914">
    <property type="component" value="Unassembled WGS sequence"/>
</dbReference>
<keyword evidence="4" id="KW-1185">Reference proteome</keyword>
<feature type="coiled-coil region" evidence="1">
    <location>
        <begin position="745"/>
        <end position="784"/>
    </location>
</feature>
<evidence type="ECO:0000313" key="3">
    <source>
        <dbReference type="EMBL" id="MBI6565377.1"/>
    </source>
</evidence>
<evidence type="ECO:0000259" key="2">
    <source>
        <dbReference type="Pfam" id="PF18276"/>
    </source>
</evidence>